<evidence type="ECO:0000313" key="4">
    <source>
        <dbReference type="Proteomes" id="UP000288216"/>
    </source>
</evidence>
<feature type="domain" description="MCM3-like winged helix" evidence="2">
    <location>
        <begin position="120"/>
        <end position="189"/>
    </location>
</feature>
<sequence length="189" mass="21641">MSKTIDLQDSEAAIELVQFAYFKKVLEKGKKRHKEESDVETEEEEMSQEDGDSKKRRKAQTEDGKGRKRRRELKEGEQYDPYDFSDAEGETPDIPPRTPKTPEAEERMDTDDGAVKKPVLSDQRLKEFKAALLDAFKSAHAQSLGMQTLMASINKDNKEPFSDVEVQTALDKMQEDNQIMVSDHIIFLI</sequence>
<name>A0A401PQI2_SCYTO</name>
<dbReference type="InterPro" id="IPR056575">
    <property type="entry name" value="WH_MCM3_C"/>
</dbReference>
<dbReference type="EMBL" id="BFAA01015045">
    <property type="protein sequence ID" value="GCB75384.1"/>
    <property type="molecule type" value="Genomic_DNA"/>
</dbReference>
<dbReference type="Proteomes" id="UP000288216">
    <property type="component" value="Unassembled WGS sequence"/>
</dbReference>
<keyword evidence="4" id="KW-1185">Reference proteome</keyword>
<dbReference type="OrthoDB" id="9950605at2759"/>
<dbReference type="Pfam" id="PF23191">
    <property type="entry name" value="WHD_MCM3_C"/>
    <property type="match status" value="1"/>
</dbReference>
<feature type="region of interest" description="Disordered" evidence="1">
    <location>
        <begin position="29"/>
        <end position="113"/>
    </location>
</feature>
<evidence type="ECO:0000313" key="3">
    <source>
        <dbReference type="EMBL" id="GCB75384.1"/>
    </source>
</evidence>
<evidence type="ECO:0000256" key="1">
    <source>
        <dbReference type="SAM" id="MobiDB-lite"/>
    </source>
</evidence>
<comment type="caution">
    <text evidence="3">The sequence shown here is derived from an EMBL/GenBank/DDBJ whole genome shotgun (WGS) entry which is preliminary data.</text>
</comment>
<organism evidence="3 4">
    <name type="scientific">Scyliorhinus torazame</name>
    <name type="common">Cloudy catshark</name>
    <name type="synonym">Catulus torazame</name>
    <dbReference type="NCBI Taxonomy" id="75743"/>
    <lineage>
        <taxon>Eukaryota</taxon>
        <taxon>Metazoa</taxon>
        <taxon>Chordata</taxon>
        <taxon>Craniata</taxon>
        <taxon>Vertebrata</taxon>
        <taxon>Chondrichthyes</taxon>
        <taxon>Elasmobranchii</taxon>
        <taxon>Galeomorphii</taxon>
        <taxon>Galeoidea</taxon>
        <taxon>Carcharhiniformes</taxon>
        <taxon>Scyliorhinidae</taxon>
        <taxon>Scyliorhinus</taxon>
    </lineage>
</organism>
<dbReference type="AlphaFoldDB" id="A0A401PQI2"/>
<dbReference type="STRING" id="75743.A0A401PQI2"/>
<gene>
    <name evidence="3" type="ORF">scyTo_0019758</name>
</gene>
<evidence type="ECO:0000259" key="2">
    <source>
        <dbReference type="Pfam" id="PF23191"/>
    </source>
</evidence>
<protein>
    <recommendedName>
        <fullName evidence="2">MCM3-like winged helix domain-containing protein</fullName>
    </recommendedName>
</protein>
<feature type="compositionally biased region" description="Acidic residues" evidence="1">
    <location>
        <begin position="37"/>
        <end position="50"/>
    </location>
</feature>
<accession>A0A401PQI2</accession>
<proteinExistence type="predicted"/>
<feature type="compositionally biased region" description="Acidic residues" evidence="1">
    <location>
        <begin position="78"/>
        <end position="91"/>
    </location>
</feature>
<reference evidence="3 4" key="1">
    <citation type="journal article" date="2018" name="Nat. Ecol. Evol.">
        <title>Shark genomes provide insights into elasmobranch evolution and the origin of vertebrates.</title>
        <authorList>
            <person name="Hara Y"/>
            <person name="Yamaguchi K"/>
            <person name="Onimaru K"/>
            <person name="Kadota M"/>
            <person name="Koyanagi M"/>
            <person name="Keeley SD"/>
            <person name="Tatsumi K"/>
            <person name="Tanaka K"/>
            <person name="Motone F"/>
            <person name="Kageyama Y"/>
            <person name="Nozu R"/>
            <person name="Adachi N"/>
            <person name="Nishimura O"/>
            <person name="Nakagawa R"/>
            <person name="Tanegashima C"/>
            <person name="Kiyatake I"/>
            <person name="Matsumoto R"/>
            <person name="Murakumo K"/>
            <person name="Nishida K"/>
            <person name="Terakita A"/>
            <person name="Kuratani S"/>
            <person name="Sato K"/>
            <person name="Hyodo S Kuraku.S."/>
        </authorList>
    </citation>
    <scope>NUCLEOTIDE SEQUENCE [LARGE SCALE GENOMIC DNA]</scope>
</reference>